<reference evidence="2" key="1">
    <citation type="journal article" date="2023" name="Mol. Phylogenet. Evol.">
        <title>Genome-scale phylogeny and comparative genomics of the fungal order Sordariales.</title>
        <authorList>
            <person name="Hensen N."/>
            <person name="Bonometti L."/>
            <person name="Westerberg I."/>
            <person name="Brannstrom I.O."/>
            <person name="Guillou S."/>
            <person name="Cros-Aarteil S."/>
            <person name="Calhoun S."/>
            <person name="Haridas S."/>
            <person name="Kuo A."/>
            <person name="Mondo S."/>
            <person name="Pangilinan J."/>
            <person name="Riley R."/>
            <person name="LaButti K."/>
            <person name="Andreopoulos B."/>
            <person name="Lipzen A."/>
            <person name="Chen C."/>
            <person name="Yan M."/>
            <person name="Daum C."/>
            <person name="Ng V."/>
            <person name="Clum A."/>
            <person name="Steindorff A."/>
            <person name="Ohm R.A."/>
            <person name="Martin F."/>
            <person name="Silar P."/>
            <person name="Natvig D.O."/>
            <person name="Lalanne C."/>
            <person name="Gautier V."/>
            <person name="Ament-Velasquez S.L."/>
            <person name="Kruys A."/>
            <person name="Hutchinson M.I."/>
            <person name="Powell A.J."/>
            <person name="Barry K."/>
            <person name="Miller A.N."/>
            <person name="Grigoriev I.V."/>
            <person name="Debuchy R."/>
            <person name="Gladieux P."/>
            <person name="Hiltunen Thoren M."/>
            <person name="Johannesson H."/>
        </authorList>
    </citation>
    <scope>NUCLEOTIDE SEQUENCE</scope>
    <source>
        <strain evidence="2">CBS 118394</strain>
    </source>
</reference>
<evidence type="ECO:0000313" key="2">
    <source>
        <dbReference type="EMBL" id="KAK3329088.1"/>
    </source>
</evidence>
<protein>
    <submittedName>
        <fullName evidence="2">Uncharacterized protein</fullName>
    </submittedName>
</protein>
<keyword evidence="1" id="KW-1133">Transmembrane helix</keyword>
<dbReference type="AlphaFoldDB" id="A0AAE0MET2"/>
<organism evidence="2 3">
    <name type="scientific">Apodospora peruviana</name>
    <dbReference type="NCBI Taxonomy" id="516989"/>
    <lineage>
        <taxon>Eukaryota</taxon>
        <taxon>Fungi</taxon>
        <taxon>Dikarya</taxon>
        <taxon>Ascomycota</taxon>
        <taxon>Pezizomycotina</taxon>
        <taxon>Sordariomycetes</taxon>
        <taxon>Sordariomycetidae</taxon>
        <taxon>Sordariales</taxon>
        <taxon>Lasiosphaeriaceae</taxon>
        <taxon>Apodospora</taxon>
    </lineage>
</organism>
<gene>
    <name evidence="2" type="ORF">B0H66DRAFT_13452</name>
</gene>
<dbReference type="EMBL" id="JAUEDM010000001">
    <property type="protein sequence ID" value="KAK3329088.1"/>
    <property type="molecule type" value="Genomic_DNA"/>
</dbReference>
<dbReference type="Proteomes" id="UP001283341">
    <property type="component" value="Unassembled WGS sequence"/>
</dbReference>
<evidence type="ECO:0000256" key="1">
    <source>
        <dbReference type="SAM" id="Phobius"/>
    </source>
</evidence>
<keyword evidence="1" id="KW-0812">Transmembrane</keyword>
<proteinExistence type="predicted"/>
<feature type="transmembrane region" description="Helical" evidence="1">
    <location>
        <begin position="44"/>
        <end position="65"/>
    </location>
</feature>
<name>A0AAE0MET2_9PEZI</name>
<comment type="caution">
    <text evidence="2">The sequence shown here is derived from an EMBL/GenBank/DDBJ whole genome shotgun (WGS) entry which is preliminary data.</text>
</comment>
<evidence type="ECO:0000313" key="3">
    <source>
        <dbReference type="Proteomes" id="UP001283341"/>
    </source>
</evidence>
<reference evidence="2" key="2">
    <citation type="submission" date="2023-06" db="EMBL/GenBank/DDBJ databases">
        <authorList>
            <consortium name="Lawrence Berkeley National Laboratory"/>
            <person name="Haridas S."/>
            <person name="Hensen N."/>
            <person name="Bonometti L."/>
            <person name="Westerberg I."/>
            <person name="Brannstrom I.O."/>
            <person name="Guillou S."/>
            <person name="Cros-Aarteil S."/>
            <person name="Calhoun S."/>
            <person name="Kuo A."/>
            <person name="Mondo S."/>
            <person name="Pangilinan J."/>
            <person name="Riley R."/>
            <person name="Labutti K."/>
            <person name="Andreopoulos B."/>
            <person name="Lipzen A."/>
            <person name="Chen C."/>
            <person name="Yanf M."/>
            <person name="Daum C."/>
            <person name="Ng V."/>
            <person name="Clum A."/>
            <person name="Steindorff A."/>
            <person name="Ohm R."/>
            <person name="Martin F."/>
            <person name="Silar P."/>
            <person name="Natvig D."/>
            <person name="Lalanne C."/>
            <person name="Gautier V."/>
            <person name="Ament-Velasquez S.L."/>
            <person name="Kruys A."/>
            <person name="Hutchinson M.I."/>
            <person name="Powell A.J."/>
            <person name="Barry K."/>
            <person name="Miller A.N."/>
            <person name="Grigoriev I.V."/>
            <person name="Debuchy R."/>
            <person name="Gladieux P."/>
            <person name="Thoren M.H."/>
            <person name="Johannesson H."/>
        </authorList>
    </citation>
    <scope>NUCLEOTIDE SEQUENCE</scope>
    <source>
        <strain evidence="2">CBS 118394</strain>
    </source>
</reference>
<sequence length="159" mass="17408">MAGVEGSLVQAGGLGSMGLLFGPGRSQDFPFLLWIRGTMARAGWVGYVCVGSVGLGSTLGFFLALKSPPTSFSTPFGYGTRNIFLSLRLCAMRRGISWRNGRLQIPVLGHLWFGGLVIGSRWDGYLPGSQEQSREIQQHTDTNKARLLRLLYPQLPTYL</sequence>
<accession>A0AAE0MET2</accession>
<keyword evidence="1" id="KW-0472">Membrane</keyword>
<keyword evidence="3" id="KW-1185">Reference proteome</keyword>